<evidence type="ECO:0000313" key="2">
    <source>
        <dbReference type="Proteomes" id="UP001207468"/>
    </source>
</evidence>
<accession>A0ACC0TY29</accession>
<name>A0ACC0TY29_9AGAM</name>
<proteinExistence type="predicted"/>
<organism evidence="1 2">
    <name type="scientific">Russula earlei</name>
    <dbReference type="NCBI Taxonomy" id="71964"/>
    <lineage>
        <taxon>Eukaryota</taxon>
        <taxon>Fungi</taxon>
        <taxon>Dikarya</taxon>
        <taxon>Basidiomycota</taxon>
        <taxon>Agaricomycotina</taxon>
        <taxon>Agaricomycetes</taxon>
        <taxon>Russulales</taxon>
        <taxon>Russulaceae</taxon>
        <taxon>Russula</taxon>
    </lineage>
</organism>
<sequence>MQGGQQGHVLSQFNSYQMTTIIPDGELFAHAERAKGKVVVLTGGGNGIGKEVALTFSKHGAKVVIGDVDVSGAEAVVAAINKPGGEAVSIGCNVVNWDDQLALFELAFERYGAVDIVIPNAGISENEHGVCSGELTVVDGKPVAPKLATLGVNLTGVFYTVHLGMHYIQRNRAPDSWKAIVMMGSIASWQGIPRAPQYSASKHGVLGLMRALDPIVSGDNIRIAVIHPWFADTSILGLPVKILLAGLPMTPVSRIAGAVFRAATDPDAATNGCPWVLPDDGPVIRVEKEALRVGVYEMLEKRLRRANGFGSAVRDWARLARDLCRILSPALSIAAVAAVLAVSFSGRFAI</sequence>
<dbReference type="EMBL" id="JAGFNK010000310">
    <property type="protein sequence ID" value="KAI9453292.1"/>
    <property type="molecule type" value="Genomic_DNA"/>
</dbReference>
<gene>
    <name evidence="1" type="ORF">F5148DRAFT_482932</name>
</gene>
<evidence type="ECO:0000313" key="1">
    <source>
        <dbReference type="EMBL" id="KAI9453292.1"/>
    </source>
</evidence>
<protein>
    <submittedName>
        <fullName evidence="1">Uncharacterized protein</fullName>
    </submittedName>
</protein>
<dbReference type="Proteomes" id="UP001207468">
    <property type="component" value="Unassembled WGS sequence"/>
</dbReference>
<keyword evidence="2" id="KW-1185">Reference proteome</keyword>
<reference evidence="1" key="1">
    <citation type="submission" date="2021-03" db="EMBL/GenBank/DDBJ databases">
        <title>Evolutionary priming and transition to the ectomycorrhizal habit in an iconic lineage of mushroom-forming fungi: is preadaptation a requirement?</title>
        <authorList>
            <consortium name="DOE Joint Genome Institute"/>
            <person name="Looney B.P."/>
            <person name="Miyauchi S."/>
            <person name="Morin E."/>
            <person name="Drula E."/>
            <person name="Courty P.E."/>
            <person name="Chicoki N."/>
            <person name="Fauchery L."/>
            <person name="Kohler A."/>
            <person name="Kuo A."/>
            <person name="LaButti K."/>
            <person name="Pangilinan J."/>
            <person name="Lipzen A."/>
            <person name="Riley R."/>
            <person name="Andreopoulos W."/>
            <person name="He G."/>
            <person name="Johnson J."/>
            <person name="Barry K.W."/>
            <person name="Grigoriev I.V."/>
            <person name="Nagy L."/>
            <person name="Hibbett D."/>
            <person name="Henrissat B."/>
            <person name="Matheny P.B."/>
            <person name="Labbe J."/>
            <person name="Martin A.F."/>
        </authorList>
    </citation>
    <scope>NUCLEOTIDE SEQUENCE</scope>
    <source>
        <strain evidence="1">BPL698</strain>
    </source>
</reference>
<comment type="caution">
    <text evidence="1">The sequence shown here is derived from an EMBL/GenBank/DDBJ whole genome shotgun (WGS) entry which is preliminary data.</text>
</comment>